<dbReference type="PANTHER" id="PTHR45620">
    <property type="entry name" value="PDF RECEPTOR-LIKE PROTEIN-RELATED"/>
    <property type="match status" value="1"/>
</dbReference>
<evidence type="ECO:0000256" key="4">
    <source>
        <dbReference type="ARBA" id="ARBA00022692"/>
    </source>
</evidence>
<evidence type="ECO:0008006" key="17">
    <source>
        <dbReference type="Google" id="ProtNLM"/>
    </source>
</evidence>
<feature type="region of interest" description="Disordered" evidence="11">
    <location>
        <begin position="311"/>
        <end position="334"/>
    </location>
</feature>
<dbReference type="Proteomes" id="UP000230066">
    <property type="component" value="Unassembled WGS sequence"/>
</dbReference>
<sequence length="540" mass="60979">MLSLDNDSKPNECLATYFNTTRILENLNVSYCQAEVDGVNVCWPPTPVGETASVACPERFHIYQFSGTGSSTRYCHTNGTWHSRADYSNCSVVAVPFSILHDPYMICYICGYLVSSIAVIIGIAIFQYFTSLKCVRNGIHTNFMLSLLIRAIIWFTSATITSYPVPIFIEGFMATLRAFILSAVYCWMLVEGLHLMNILFFTMVSHRLNLSLYCAIGWGIPALLALAWAVTKLIKGEPEEEWQNPSLKDPEGKTVLYSILGMLAINLCFTLITVYTLLRKVYCRSGSSHQIVSRNDRKRVPLRSFATKNRSLSRASIEKPLDSNELPTTAAPHSLADCQNKSGFSVSVETDSVQGRGSSASVIRYPNTYKKSSSIEEDQRLGVNSSGNVGLDTAIRPPKNMMLCNGYRRSKSSSTSTQGRRTHDFASMNTSSLFEPWKAVKAILFLMPLLGYPQLLFLRPYQRTYEYIFNYINAFLISTQGFWVSVIYCFLNSEVQRLLRLKWRQWRSGSIVQYQRTHSVRQNSTANARRFTTAPDKMQT</sequence>
<evidence type="ECO:0000256" key="2">
    <source>
        <dbReference type="ARBA" id="ARBA00005314"/>
    </source>
</evidence>
<dbReference type="InterPro" id="IPR000832">
    <property type="entry name" value="GPCR_2_secretin-like"/>
</dbReference>
<feature type="domain" description="G-protein coupled receptors family 2 profile 2" evidence="14">
    <location>
        <begin position="104"/>
        <end position="492"/>
    </location>
</feature>
<feature type="transmembrane region" description="Helical" evidence="12">
    <location>
        <begin position="442"/>
        <end position="461"/>
    </location>
</feature>
<name>A0A4E0RMU9_FASHE</name>
<accession>A0A4E0RMU9</accession>
<keyword evidence="10" id="KW-0807">Transducer</keyword>
<dbReference type="SMART" id="SM00008">
    <property type="entry name" value="HormR"/>
    <property type="match status" value="1"/>
</dbReference>
<evidence type="ECO:0000313" key="15">
    <source>
        <dbReference type="EMBL" id="THD28953.1"/>
    </source>
</evidence>
<dbReference type="PROSITE" id="PS50227">
    <property type="entry name" value="G_PROTEIN_RECEP_F2_3"/>
    <property type="match status" value="1"/>
</dbReference>
<dbReference type="EMBL" id="JXXN02000035">
    <property type="protein sequence ID" value="THD28953.1"/>
    <property type="molecule type" value="Genomic_DNA"/>
</dbReference>
<evidence type="ECO:0000256" key="9">
    <source>
        <dbReference type="ARBA" id="ARBA00023180"/>
    </source>
</evidence>
<dbReference type="PROSITE" id="PS00649">
    <property type="entry name" value="G_PROTEIN_RECEP_F2_1"/>
    <property type="match status" value="1"/>
</dbReference>
<keyword evidence="9" id="KW-0325">Glycoprotein</keyword>
<dbReference type="GO" id="GO:0008528">
    <property type="term" value="F:G protein-coupled peptide receptor activity"/>
    <property type="evidence" value="ECO:0007669"/>
    <property type="project" value="TreeGrafter"/>
</dbReference>
<reference evidence="15" key="1">
    <citation type="submission" date="2019-03" db="EMBL/GenBank/DDBJ databases">
        <title>Improved annotation for the trematode Fasciola hepatica.</title>
        <authorList>
            <person name="Choi Y.-J."/>
            <person name="Martin J."/>
            <person name="Mitreva M."/>
        </authorList>
    </citation>
    <scope>NUCLEOTIDE SEQUENCE [LARGE SCALE GENOMIC DNA]</scope>
</reference>
<feature type="transmembrane region" description="Helical" evidence="12">
    <location>
        <begin position="212"/>
        <end position="234"/>
    </location>
</feature>
<feature type="transmembrane region" description="Helical" evidence="12">
    <location>
        <begin position="103"/>
        <end position="126"/>
    </location>
</feature>
<evidence type="ECO:0000256" key="12">
    <source>
        <dbReference type="SAM" id="Phobius"/>
    </source>
</evidence>
<comment type="caution">
    <text evidence="15">The sequence shown here is derived from an EMBL/GenBank/DDBJ whole genome shotgun (WGS) entry which is preliminary data.</text>
</comment>
<keyword evidence="6" id="KW-0297">G-protein coupled receptor</keyword>
<dbReference type="Pfam" id="PF02793">
    <property type="entry name" value="HRM"/>
    <property type="match status" value="1"/>
</dbReference>
<protein>
    <recommendedName>
        <fullName evidence="17">Diuretic hormone receptor</fullName>
    </recommendedName>
</protein>
<dbReference type="PRINTS" id="PR00249">
    <property type="entry name" value="GPCRSECRETIN"/>
</dbReference>
<dbReference type="GO" id="GO:0007188">
    <property type="term" value="P:adenylate cyclase-modulating G protein-coupled receptor signaling pathway"/>
    <property type="evidence" value="ECO:0007669"/>
    <property type="project" value="TreeGrafter"/>
</dbReference>
<dbReference type="AlphaFoldDB" id="A0A4E0RMU9"/>
<evidence type="ECO:0000256" key="5">
    <source>
        <dbReference type="ARBA" id="ARBA00022989"/>
    </source>
</evidence>
<evidence type="ECO:0000259" key="14">
    <source>
        <dbReference type="PROSITE" id="PS50261"/>
    </source>
</evidence>
<evidence type="ECO:0000256" key="11">
    <source>
        <dbReference type="SAM" id="MobiDB-lite"/>
    </source>
</evidence>
<evidence type="ECO:0000256" key="3">
    <source>
        <dbReference type="ARBA" id="ARBA00022475"/>
    </source>
</evidence>
<dbReference type="Gene3D" id="4.10.1240.10">
    <property type="entry name" value="GPCR, family 2, extracellular hormone receptor domain"/>
    <property type="match status" value="1"/>
</dbReference>
<keyword evidence="8" id="KW-0675">Receptor</keyword>
<feature type="transmembrane region" description="Helical" evidence="12">
    <location>
        <begin position="254"/>
        <end position="278"/>
    </location>
</feature>
<comment type="subcellular location">
    <subcellularLocation>
        <location evidence="1">Cell membrane</location>
        <topology evidence="1">Multi-pass membrane protein</topology>
    </subcellularLocation>
</comment>
<dbReference type="InterPro" id="IPR017981">
    <property type="entry name" value="GPCR_2-like_7TM"/>
</dbReference>
<feature type="transmembrane region" description="Helical" evidence="12">
    <location>
        <begin position="147"/>
        <end position="169"/>
    </location>
</feature>
<dbReference type="SUPFAM" id="SSF111418">
    <property type="entry name" value="Hormone receptor domain"/>
    <property type="match status" value="1"/>
</dbReference>
<evidence type="ECO:0000256" key="1">
    <source>
        <dbReference type="ARBA" id="ARBA00004651"/>
    </source>
</evidence>
<keyword evidence="5 12" id="KW-1133">Transmembrane helix</keyword>
<keyword evidence="4 12" id="KW-0812">Transmembrane</keyword>
<evidence type="ECO:0000259" key="13">
    <source>
        <dbReference type="PROSITE" id="PS50227"/>
    </source>
</evidence>
<gene>
    <name evidence="15" type="ORF">D915_000194</name>
</gene>
<evidence type="ECO:0000256" key="7">
    <source>
        <dbReference type="ARBA" id="ARBA00023136"/>
    </source>
</evidence>
<dbReference type="PROSITE" id="PS50261">
    <property type="entry name" value="G_PROTEIN_RECEP_F2_4"/>
    <property type="match status" value="1"/>
</dbReference>
<keyword evidence="3" id="KW-1003">Cell membrane</keyword>
<dbReference type="GO" id="GO:0017046">
    <property type="term" value="F:peptide hormone binding"/>
    <property type="evidence" value="ECO:0007669"/>
    <property type="project" value="TreeGrafter"/>
</dbReference>
<keyword evidence="16" id="KW-1185">Reference proteome</keyword>
<evidence type="ECO:0000313" key="16">
    <source>
        <dbReference type="Proteomes" id="UP000230066"/>
    </source>
</evidence>
<proteinExistence type="inferred from homology"/>
<comment type="similarity">
    <text evidence="2">Belongs to the G-protein coupled receptor 2 family.</text>
</comment>
<feature type="transmembrane region" description="Helical" evidence="12">
    <location>
        <begin position="467"/>
        <end position="491"/>
    </location>
</feature>
<dbReference type="InterPro" id="IPR050332">
    <property type="entry name" value="GPCR_2"/>
</dbReference>
<evidence type="ECO:0000256" key="8">
    <source>
        <dbReference type="ARBA" id="ARBA00023170"/>
    </source>
</evidence>
<dbReference type="InterPro" id="IPR001879">
    <property type="entry name" value="GPCR_2_extracellular_dom"/>
</dbReference>
<organism evidence="15 16">
    <name type="scientific">Fasciola hepatica</name>
    <name type="common">Liver fluke</name>
    <dbReference type="NCBI Taxonomy" id="6192"/>
    <lineage>
        <taxon>Eukaryota</taxon>
        <taxon>Metazoa</taxon>
        <taxon>Spiralia</taxon>
        <taxon>Lophotrochozoa</taxon>
        <taxon>Platyhelminthes</taxon>
        <taxon>Trematoda</taxon>
        <taxon>Digenea</taxon>
        <taxon>Plagiorchiida</taxon>
        <taxon>Echinostomata</taxon>
        <taxon>Echinostomatoidea</taxon>
        <taxon>Fasciolidae</taxon>
        <taxon>Fasciola</taxon>
    </lineage>
</organism>
<keyword evidence="7 12" id="KW-0472">Membrane</keyword>
<dbReference type="GO" id="GO:0007166">
    <property type="term" value="P:cell surface receptor signaling pathway"/>
    <property type="evidence" value="ECO:0007669"/>
    <property type="project" value="InterPro"/>
</dbReference>
<dbReference type="Pfam" id="PF00002">
    <property type="entry name" value="7tm_2"/>
    <property type="match status" value="1"/>
</dbReference>
<dbReference type="InterPro" id="IPR017983">
    <property type="entry name" value="GPCR_2_secretin-like_CS"/>
</dbReference>
<feature type="domain" description="G-protein coupled receptors family 2 profile 1" evidence="13">
    <location>
        <begin position="12"/>
        <end position="94"/>
    </location>
</feature>
<dbReference type="Gene3D" id="1.20.1070.10">
    <property type="entry name" value="Rhodopsin 7-helix transmembrane proteins"/>
    <property type="match status" value="2"/>
</dbReference>
<feature type="transmembrane region" description="Helical" evidence="12">
    <location>
        <begin position="175"/>
        <end position="200"/>
    </location>
</feature>
<evidence type="ECO:0000256" key="6">
    <source>
        <dbReference type="ARBA" id="ARBA00023040"/>
    </source>
</evidence>
<dbReference type="InterPro" id="IPR036445">
    <property type="entry name" value="GPCR_2_extracell_dom_sf"/>
</dbReference>
<dbReference type="GO" id="GO:0005886">
    <property type="term" value="C:plasma membrane"/>
    <property type="evidence" value="ECO:0007669"/>
    <property type="project" value="UniProtKB-SubCell"/>
</dbReference>
<evidence type="ECO:0000256" key="10">
    <source>
        <dbReference type="ARBA" id="ARBA00023224"/>
    </source>
</evidence>